<dbReference type="PANTHER" id="PTHR33116">
    <property type="entry name" value="REVERSE TRANSCRIPTASE ZINC-BINDING DOMAIN-CONTAINING PROTEIN-RELATED-RELATED"/>
    <property type="match status" value="1"/>
</dbReference>
<comment type="caution">
    <text evidence="1">The sequence shown here is derived from an EMBL/GenBank/DDBJ whole genome shotgun (WGS) entry which is preliminary data.</text>
</comment>
<organism evidence="1 2">
    <name type="scientific">Stephania cephalantha</name>
    <dbReference type="NCBI Taxonomy" id="152367"/>
    <lineage>
        <taxon>Eukaryota</taxon>
        <taxon>Viridiplantae</taxon>
        <taxon>Streptophyta</taxon>
        <taxon>Embryophyta</taxon>
        <taxon>Tracheophyta</taxon>
        <taxon>Spermatophyta</taxon>
        <taxon>Magnoliopsida</taxon>
        <taxon>Ranunculales</taxon>
        <taxon>Menispermaceae</taxon>
        <taxon>Menispermoideae</taxon>
        <taxon>Cissampelideae</taxon>
        <taxon>Stephania</taxon>
    </lineage>
</organism>
<dbReference type="AlphaFoldDB" id="A0AAP0KSI8"/>
<dbReference type="EMBL" id="JBBNAG010000002">
    <property type="protein sequence ID" value="KAK9157143.1"/>
    <property type="molecule type" value="Genomic_DNA"/>
</dbReference>
<evidence type="ECO:0000313" key="1">
    <source>
        <dbReference type="EMBL" id="KAK9157143.1"/>
    </source>
</evidence>
<reference evidence="1 2" key="1">
    <citation type="submission" date="2024-01" db="EMBL/GenBank/DDBJ databases">
        <title>Genome assemblies of Stephania.</title>
        <authorList>
            <person name="Yang L."/>
        </authorList>
    </citation>
    <scope>NUCLEOTIDE SEQUENCE [LARGE SCALE GENOMIC DNA]</scope>
    <source>
        <strain evidence="1">JXDWG</strain>
        <tissue evidence="1">Leaf</tissue>
    </source>
</reference>
<keyword evidence="2" id="KW-1185">Reference proteome</keyword>
<dbReference type="PANTHER" id="PTHR33116:SF86">
    <property type="entry name" value="REVERSE TRANSCRIPTASE DOMAIN-CONTAINING PROTEIN"/>
    <property type="match status" value="1"/>
</dbReference>
<dbReference type="Proteomes" id="UP001419268">
    <property type="component" value="Unassembled WGS sequence"/>
</dbReference>
<proteinExistence type="predicted"/>
<accession>A0AAP0KSI8</accession>
<protein>
    <recommendedName>
        <fullName evidence="3">Reverse transcriptase</fullName>
    </recommendedName>
</protein>
<evidence type="ECO:0000313" key="2">
    <source>
        <dbReference type="Proteomes" id="UP001419268"/>
    </source>
</evidence>
<evidence type="ECO:0008006" key="3">
    <source>
        <dbReference type="Google" id="ProtNLM"/>
    </source>
</evidence>
<gene>
    <name evidence="1" type="ORF">Scep_003717</name>
</gene>
<sequence length="105" mass="12390">MEQFQRKSHTFQPIIDRLTNRVLTWKEKFLSPAGKEILLKAIAQAIPLYSMYAFLLPKKVAYTLQQLIAKYWWSSSHDRGIHWLNWAKLSKPKELGGGLQRHLHF</sequence>
<name>A0AAP0KSI8_9MAGN</name>